<feature type="region of interest" description="Disordered" evidence="1">
    <location>
        <begin position="24"/>
        <end position="48"/>
    </location>
</feature>
<dbReference type="OrthoDB" id="370932at2759"/>
<feature type="domain" description="At2g23090-like zinc-binding" evidence="2">
    <location>
        <begin position="52"/>
        <end position="87"/>
    </location>
</feature>
<dbReference type="Proteomes" id="UP000286134">
    <property type="component" value="Unassembled WGS sequence"/>
</dbReference>
<protein>
    <recommendedName>
        <fullName evidence="2">At2g23090-like zinc-binding domain-containing protein</fullName>
    </recommendedName>
</protein>
<comment type="caution">
    <text evidence="3">The sequence shown here is derived from an EMBL/GenBank/DDBJ whole genome shotgun (WGS) entry which is preliminary data.</text>
</comment>
<evidence type="ECO:0000256" key="1">
    <source>
        <dbReference type="SAM" id="MobiDB-lite"/>
    </source>
</evidence>
<proteinExistence type="predicted"/>
<dbReference type="SUPFAM" id="SSF118359">
    <property type="entry name" value="Expressed protein At2g23090/F21P24.15"/>
    <property type="match status" value="1"/>
</dbReference>
<sequence length="91" mass="10187">MIVQNKKTRLLADHGNLLYCGAKAASKRDRKEKSAKPAKSQLKSNEKAKDIQCNVCKLTFLKTVRAPALTEHATSKHKKTIKECFPDFEAS</sequence>
<dbReference type="Gene3D" id="4.10.1050.10">
    <property type="entry name" value="At2g23090-like"/>
    <property type="match status" value="1"/>
</dbReference>
<dbReference type="PANTHER" id="PTHR33788">
    <property type="entry name" value="OS07G0114300 PROTEIN"/>
    <property type="match status" value="1"/>
</dbReference>
<gene>
    <name evidence="3" type="ORF">OnM2_014021</name>
</gene>
<organism evidence="3 4">
    <name type="scientific">Erysiphe neolycopersici</name>
    <dbReference type="NCBI Taxonomy" id="212602"/>
    <lineage>
        <taxon>Eukaryota</taxon>
        <taxon>Fungi</taxon>
        <taxon>Dikarya</taxon>
        <taxon>Ascomycota</taxon>
        <taxon>Pezizomycotina</taxon>
        <taxon>Leotiomycetes</taxon>
        <taxon>Erysiphales</taxon>
        <taxon>Erysiphaceae</taxon>
        <taxon>Erysiphe</taxon>
    </lineage>
</organism>
<dbReference type="PANTHER" id="PTHR33788:SF1">
    <property type="entry name" value="ZINC-BINDING PROTEIN"/>
    <property type="match status" value="1"/>
</dbReference>
<dbReference type="EMBL" id="MCFK01001416">
    <property type="protein sequence ID" value="RKF65000.1"/>
    <property type="molecule type" value="Genomic_DNA"/>
</dbReference>
<dbReference type="InterPro" id="IPR039713">
    <property type="entry name" value="At2g23090-like"/>
</dbReference>
<feature type="compositionally biased region" description="Basic and acidic residues" evidence="1">
    <location>
        <begin position="26"/>
        <end position="35"/>
    </location>
</feature>
<evidence type="ECO:0000313" key="4">
    <source>
        <dbReference type="Proteomes" id="UP000286134"/>
    </source>
</evidence>
<evidence type="ECO:0000259" key="2">
    <source>
        <dbReference type="Pfam" id="PF12907"/>
    </source>
</evidence>
<keyword evidence="4" id="KW-1185">Reference proteome</keyword>
<dbReference type="InterPro" id="IPR039438">
    <property type="entry name" value="At2g23090-like_Znf"/>
</dbReference>
<dbReference type="InterPro" id="IPR026939">
    <property type="entry name" value="ZNF706/At2g23090_sf"/>
</dbReference>
<name>A0A420I5N3_9PEZI</name>
<dbReference type="Pfam" id="PF12907">
    <property type="entry name" value="zf-met2"/>
    <property type="match status" value="1"/>
</dbReference>
<dbReference type="AlphaFoldDB" id="A0A420I5N3"/>
<evidence type="ECO:0000313" key="3">
    <source>
        <dbReference type="EMBL" id="RKF65000.1"/>
    </source>
</evidence>
<accession>A0A420I5N3</accession>
<reference evidence="3 4" key="1">
    <citation type="journal article" date="2018" name="BMC Genomics">
        <title>Comparative genome analyses reveal sequence features reflecting distinct modes of host-adaptation between dicot and monocot powdery mildew.</title>
        <authorList>
            <person name="Wu Y."/>
            <person name="Ma X."/>
            <person name="Pan Z."/>
            <person name="Kale S.D."/>
            <person name="Song Y."/>
            <person name="King H."/>
            <person name="Zhang Q."/>
            <person name="Presley C."/>
            <person name="Deng X."/>
            <person name="Wei C.I."/>
            <person name="Xiao S."/>
        </authorList>
    </citation>
    <scope>NUCLEOTIDE SEQUENCE [LARGE SCALE GENOMIC DNA]</scope>
    <source>
        <strain evidence="3">UMSG2</strain>
    </source>
</reference>